<evidence type="ECO:0000256" key="1">
    <source>
        <dbReference type="SAM" id="Phobius"/>
    </source>
</evidence>
<feature type="non-terminal residue" evidence="2">
    <location>
        <position position="248"/>
    </location>
</feature>
<feature type="transmembrane region" description="Helical" evidence="1">
    <location>
        <begin position="53"/>
        <end position="76"/>
    </location>
</feature>
<reference evidence="2" key="1">
    <citation type="journal article" date="2021" name="Proc. Natl. Acad. Sci. U.S.A.">
        <title>Three genomes in the algal genus Volvox reveal the fate of a haploid sex-determining region after a transition to homothallism.</title>
        <authorList>
            <person name="Yamamoto K."/>
            <person name="Hamaji T."/>
            <person name="Kawai-Toyooka H."/>
            <person name="Matsuzaki R."/>
            <person name="Takahashi F."/>
            <person name="Nishimura Y."/>
            <person name="Kawachi M."/>
            <person name="Noguchi H."/>
            <person name="Minakuchi Y."/>
            <person name="Umen J.G."/>
            <person name="Toyoda A."/>
            <person name="Nozaki H."/>
        </authorList>
    </citation>
    <scope>NUCLEOTIDE SEQUENCE</scope>
    <source>
        <strain evidence="2">NIES-3785</strain>
    </source>
</reference>
<keyword evidence="1" id="KW-1133">Transmembrane helix</keyword>
<evidence type="ECO:0000313" key="2">
    <source>
        <dbReference type="EMBL" id="GIM15887.1"/>
    </source>
</evidence>
<evidence type="ECO:0000313" key="3">
    <source>
        <dbReference type="Proteomes" id="UP000722791"/>
    </source>
</evidence>
<name>A0A8J4GXD7_9CHLO</name>
<protein>
    <submittedName>
        <fullName evidence="2">Uncharacterized protein</fullName>
    </submittedName>
</protein>
<accession>A0A8J4GXD7</accession>
<keyword evidence="1" id="KW-0812">Transmembrane</keyword>
<comment type="caution">
    <text evidence="2">The sequence shown here is derived from an EMBL/GenBank/DDBJ whole genome shotgun (WGS) entry which is preliminary data.</text>
</comment>
<gene>
    <name evidence="2" type="ORF">Vretimale_18620</name>
</gene>
<dbReference type="AlphaFoldDB" id="A0A8J4GXD7"/>
<sequence length="248" mass="26810">VCGHIISKETVCSSNAFSSRTCIVIIFRATSSASGVTYFSSSQPVPVQMHRQILIAFILFALSAVAAELAEPLAVIGFHEGARRNIECKNGFLTGVEVGFIEDAWAFAEPFIGSVRFICSNKTLSVEYSGDTADTFVFGRLDLKTIRKAECEGNLGVAGFKWHPAEIKNPEGAEARQAVLVVMCNRPDNAPTEVVLSHSAELGSRSPANQFSCKQTAKYAGLPAPKISKVVIWYNRKSFAGLEPLECA</sequence>
<dbReference type="Proteomes" id="UP000722791">
    <property type="component" value="Unassembled WGS sequence"/>
</dbReference>
<proteinExistence type="predicted"/>
<keyword evidence="1" id="KW-0472">Membrane</keyword>
<dbReference type="EMBL" id="BNCQ01000070">
    <property type="protein sequence ID" value="GIM15887.1"/>
    <property type="molecule type" value="Genomic_DNA"/>
</dbReference>
<organism evidence="2 3">
    <name type="scientific">Volvox reticuliferus</name>
    <dbReference type="NCBI Taxonomy" id="1737510"/>
    <lineage>
        <taxon>Eukaryota</taxon>
        <taxon>Viridiplantae</taxon>
        <taxon>Chlorophyta</taxon>
        <taxon>core chlorophytes</taxon>
        <taxon>Chlorophyceae</taxon>
        <taxon>CS clade</taxon>
        <taxon>Chlamydomonadales</taxon>
        <taxon>Volvocaceae</taxon>
        <taxon>Volvox</taxon>
    </lineage>
</organism>